<comment type="caution">
    <text evidence="1">The sequence shown here is derived from an EMBL/GenBank/DDBJ whole genome shotgun (WGS) entry which is preliminary data.</text>
</comment>
<dbReference type="SUPFAM" id="SSF48452">
    <property type="entry name" value="TPR-like"/>
    <property type="match status" value="1"/>
</dbReference>
<dbReference type="EMBL" id="SMKU01000226">
    <property type="protein sequence ID" value="TDD75131.1"/>
    <property type="molecule type" value="Genomic_DNA"/>
</dbReference>
<proteinExistence type="predicted"/>
<dbReference type="Proteomes" id="UP000294513">
    <property type="component" value="Unassembled WGS sequence"/>
</dbReference>
<accession>A0A4R5AQG2</accession>
<dbReference type="OrthoDB" id="3865941at2"/>
<protein>
    <submittedName>
        <fullName evidence="1">Uncharacterized protein</fullName>
    </submittedName>
</protein>
<keyword evidence="2" id="KW-1185">Reference proteome</keyword>
<gene>
    <name evidence="1" type="ORF">E1298_31785</name>
</gene>
<reference evidence="1 2" key="1">
    <citation type="submission" date="2019-03" db="EMBL/GenBank/DDBJ databases">
        <title>Draft genome sequences of novel Actinobacteria.</title>
        <authorList>
            <person name="Sahin N."/>
            <person name="Ay H."/>
            <person name="Saygin H."/>
        </authorList>
    </citation>
    <scope>NUCLEOTIDE SEQUENCE [LARGE SCALE GENOMIC DNA]</scope>
    <source>
        <strain evidence="1 2">H3C3</strain>
    </source>
</reference>
<organism evidence="1 2">
    <name type="scientific">Actinomadura rubrisoli</name>
    <dbReference type="NCBI Taxonomy" id="2530368"/>
    <lineage>
        <taxon>Bacteria</taxon>
        <taxon>Bacillati</taxon>
        <taxon>Actinomycetota</taxon>
        <taxon>Actinomycetes</taxon>
        <taxon>Streptosporangiales</taxon>
        <taxon>Thermomonosporaceae</taxon>
        <taxon>Actinomadura</taxon>
    </lineage>
</organism>
<dbReference type="InterPro" id="IPR011990">
    <property type="entry name" value="TPR-like_helical_dom_sf"/>
</dbReference>
<evidence type="ECO:0000313" key="1">
    <source>
        <dbReference type="EMBL" id="TDD75131.1"/>
    </source>
</evidence>
<evidence type="ECO:0000313" key="2">
    <source>
        <dbReference type="Proteomes" id="UP000294513"/>
    </source>
</evidence>
<dbReference type="AlphaFoldDB" id="A0A4R5AQG2"/>
<sequence length="161" mass="17481">MLASYGSLLCTASYAAAQHGDRHQAIDLIQEAESAARRLKGTRPANPGRRHFSAANVTVYRIGVHHALGEDGTALTHAGRVRQHELGTAERHARFCIDTARAWEGQGKPARAFEALRVAERRAPEEIRRPSVQTLVGSLLQAPGPAPRGLREMAVRIGAPR</sequence>
<dbReference type="RefSeq" id="WP_131899841.1">
    <property type="nucleotide sequence ID" value="NZ_SMKU01000226.1"/>
</dbReference>
<name>A0A4R5AQG2_9ACTN</name>